<evidence type="ECO:0000256" key="10">
    <source>
        <dbReference type="ARBA" id="ARBA00022989"/>
    </source>
</evidence>
<dbReference type="GO" id="GO:0005783">
    <property type="term" value="C:endoplasmic reticulum"/>
    <property type="evidence" value="ECO:0007669"/>
    <property type="project" value="UniProtKB-SubCell"/>
</dbReference>
<dbReference type="EMBL" id="AFYH01046668">
    <property type="status" value="NOT_ANNOTATED_CDS"/>
    <property type="molecule type" value="Genomic_DNA"/>
</dbReference>
<dbReference type="FunCoup" id="H3AZD8">
    <property type="interactions" value="946"/>
</dbReference>
<dbReference type="Ensembl" id="ENSLACT00000015114.1">
    <property type="protein sequence ID" value="ENSLACP00000015009.1"/>
    <property type="gene ID" value="ENSLACG00000013209.1"/>
</dbReference>
<evidence type="ECO:0000256" key="9">
    <source>
        <dbReference type="ARBA" id="ARBA00022968"/>
    </source>
</evidence>
<proteinExistence type="inferred from homology"/>
<dbReference type="InParanoid" id="H3AZD8"/>
<sequence>WLRPLLFHEKFYEGALVKFIIGKFGCNVPFEDREDPYTCKLLNITDPDIGQEIEAFSLPETISPVASYDTVVSINFQVLYPIIITKLGIFQNEQGLGLLRNISVKLYQAEQQEEAIVTARFSPHSPGVEVNRLRYKSVEQFILPKGFEGIIVWESQDHVGLNTTGLTADIVNNRVGVLRIYTVAEGALQHGFTVGTSALAGGFTYTVHDGAALLKHLNTFPERLKFHSDKLEEEDAALEEESSIHGDMVFVDVVDIYRNVPSKLLHFYKWSVESENYRMMLKTDDDCYVDLEAILNKITNKHQNKTNFWWGNFRLNWAVDLTGKWQELEYLSPAYPAFACGSGYVISYDLVRWLAENSERLKIYQGEDVSMGIWMAAIAPQKYQDSCWVCEKMCQSDMLTSPQYTPDELTDLWRNKQLCGNPCCKCELL</sequence>
<dbReference type="GO" id="GO:0000139">
    <property type="term" value="C:Golgi membrane"/>
    <property type="evidence" value="ECO:0007669"/>
    <property type="project" value="UniProtKB-SubCell"/>
</dbReference>
<reference evidence="16" key="3">
    <citation type="submission" date="2025-09" db="UniProtKB">
        <authorList>
            <consortium name="Ensembl"/>
        </authorList>
    </citation>
    <scope>IDENTIFICATION</scope>
</reference>
<dbReference type="EMBL" id="AFYH01046665">
    <property type="status" value="NOT_ANNOTATED_CDS"/>
    <property type="molecule type" value="Genomic_DNA"/>
</dbReference>
<reference evidence="17" key="1">
    <citation type="submission" date="2011-08" db="EMBL/GenBank/DDBJ databases">
        <title>The draft genome of Latimeria chalumnae.</title>
        <authorList>
            <person name="Di Palma F."/>
            <person name="Alfoldi J."/>
            <person name="Johnson J."/>
            <person name="Berlin A."/>
            <person name="Gnerre S."/>
            <person name="Jaffe D."/>
            <person name="MacCallum I."/>
            <person name="Young S."/>
            <person name="Walker B.J."/>
            <person name="Lander E."/>
            <person name="Lindblad-Toh K."/>
        </authorList>
    </citation>
    <scope>NUCLEOTIDE SEQUENCE [LARGE SCALE GENOMIC DNA]</scope>
    <source>
        <strain evidence="17">Wild caught</strain>
    </source>
</reference>
<evidence type="ECO:0000256" key="11">
    <source>
        <dbReference type="ARBA" id="ARBA00023034"/>
    </source>
</evidence>
<keyword evidence="10" id="KW-1133">Transmembrane helix</keyword>
<evidence type="ECO:0000256" key="1">
    <source>
        <dbReference type="ARBA" id="ARBA00004240"/>
    </source>
</evidence>
<dbReference type="EMBL" id="AFYH01046669">
    <property type="status" value="NOT_ANNOTATED_CDS"/>
    <property type="molecule type" value="Genomic_DNA"/>
</dbReference>
<dbReference type="Proteomes" id="UP000008672">
    <property type="component" value="Unassembled WGS sequence"/>
</dbReference>
<dbReference type="EMBL" id="AFYH01046664">
    <property type="status" value="NOT_ANNOTATED_CDS"/>
    <property type="molecule type" value="Genomic_DNA"/>
</dbReference>
<keyword evidence="7" id="KW-0812">Transmembrane</keyword>
<accession>H3AZD8</accession>
<keyword evidence="13" id="KW-0325">Glycoprotein</keyword>
<evidence type="ECO:0000256" key="3">
    <source>
        <dbReference type="ARBA" id="ARBA00004922"/>
    </source>
</evidence>
<evidence type="ECO:0000256" key="15">
    <source>
        <dbReference type="RuleBase" id="RU363063"/>
    </source>
</evidence>
<name>H3AZD8_LATCH</name>
<dbReference type="AlphaFoldDB" id="H3AZD8"/>
<dbReference type="EMBL" id="AFYH01046670">
    <property type="status" value="NOT_ANNOTATED_CDS"/>
    <property type="molecule type" value="Genomic_DNA"/>
</dbReference>
<evidence type="ECO:0000313" key="16">
    <source>
        <dbReference type="Ensembl" id="ENSLACP00000015009.1"/>
    </source>
</evidence>
<keyword evidence="17" id="KW-1185">Reference proteome</keyword>
<comment type="subcellular location">
    <subcellularLocation>
        <location evidence="1">Endoplasmic reticulum</location>
    </subcellularLocation>
    <subcellularLocation>
        <location evidence="2 15">Golgi apparatus membrane</location>
        <topology evidence="2 15">Single-pass type II membrane protein</topology>
    </subcellularLocation>
</comment>
<evidence type="ECO:0000256" key="5">
    <source>
        <dbReference type="ARBA" id="ARBA00022676"/>
    </source>
</evidence>
<evidence type="ECO:0000256" key="2">
    <source>
        <dbReference type="ARBA" id="ARBA00004323"/>
    </source>
</evidence>
<dbReference type="GO" id="GO:0006493">
    <property type="term" value="P:protein O-linked glycosylation"/>
    <property type="evidence" value="ECO:0007669"/>
    <property type="project" value="TreeGrafter"/>
</dbReference>
<dbReference type="GO" id="GO:0008194">
    <property type="term" value="F:UDP-glycosyltransferase activity"/>
    <property type="evidence" value="ECO:0007669"/>
    <property type="project" value="TreeGrafter"/>
</dbReference>
<dbReference type="InterPro" id="IPR002659">
    <property type="entry name" value="Glyco_trans_31"/>
</dbReference>
<keyword evidence="12" id="KW-0472">Membrane</keyword>
<dbReference type="EMBL" id="AFYH01046672">
    <property type="status" value="NOT_ANNOTATED_CDS"/>
    <property type="molecule type" value="Genomic_DNA"/>
</dbReference>
<keyword evidence="6" id="KW-0808">Transferase</keyword>
<protein>
    <recommendedName>
        <fullName evidence="15">Hexosyltransferase</fullName>
        <ecNumber evidence="15">2.4.1.-</ecNumber>
    </recommendedName>
</protein>
<dbReference type="EMBL" id="AFYH01046666">
    <property type="status" value="NOT_ANNOTATED_CDS"/>
    <property type="molecule type" value="Genomic_DNA"/>
</dbReference>
<keyword evidence="9" id="KW-0735">Signal-anchor</keyword>
<evidence type="ECO:0000256" key="6">
    <source>
        <dbReference type="ARBA" id="ARBA00022679"/>
    </source>
</evidence>
<dbReference type="STRING" id="7897.ENSLACP00000015009"/>
<dbReference type="FunFam" id="3.90.550.50:FF:000013">
    <property type="entry name" value="Hexosyltransferase"/>
    <property type="match status" value="1"/>
</dbReference>
<dbReference type="GO" id="GO:0016758">
    <property type="term" value="F:hexosyltransferase activity"/>
    <property type="evidence" value="ECO:0007669"/>
    <property type="project" value="InterPro"/>
</dbReference>
<comment type="similarity">
    <text evidence="4 15">Belongs to the glycosyltransferase 31 family.</text>
</comment>
<keyword evidence="8" id="KW-0256">Endoplasmic reticulum</keyword>
<dbReference type="GeneTree" id="ENSGT00940000156562"/>
<dbReference type="eggNOG" id="KOG2287">
    <property type="taxonomic scope" value="Eukaryota"/>
</dbReference>
<keyword evidence="11 15" id="KW-0333">Golgi apparatus</keyword>
<dbReference type="EMBL" id="AFYH01046671">
    <property type="status" value="NOT_ANNOTATED_CDS"/>
    <property type="molecule type" value="Genomic_DNA"/>
</dbReference>
<dbReference type="Pfam" id="PF01762">
    <property type="entry name" value="Galactosyl_T"/>
    <property type="match status" value="1"/>
</dbReference>
<dbReference type="HOGENOM" id="CLU_591287_0_0_1"/>
<comment type="pathway">
    <text evidence="3">Protein modification; protein glycosylation.</text>
</comment>
<dbReference type="PANTHER" id="PTHR11214">
    <property type="entry name" value="BETA-1,3-N-ACETYLGLUCOSAMINYLTRANSFERASE"/>
    <property type="match status" value="1"/>
</dbReference>
<reference evidence="16" key="2">
    <citation type="submission" date="2025-08" db="UniProtKB">
        <authorList>
            <consortium name="Ensembl"/>
        </authorList>
    </citation>
    <scope>IDENTIFICATION</scope>
</reference>
<dbReference type="EMBL" id="AFYH01046667">
    <property type="status" value="NOT_ANNOTATED_CDS"/>
    <property type="molecule type" value="Genomic_DNA"/>
</dbReference>
<comment type="catalytic activity">
    <reaction evidence="14">
        <text>3-O-(N-acetyl-beta-D-glucosaminyl-(1-&gt;4)-alpha-D-mannosyl)-L-threonyl-[protein] + UDP-N-acetyl-alpha-D-galactosamine = 3-O-[beta-D-GalNAc-(1-&gt;3)-beta-D-GlcNAc-(1-&gt;4)-alpha-D-Man]-L-Thr-[protein] + UDP + H(+)</text>
        <dbReference type="Rhea" id="RHEA:37667"/>
        <dbReference type="Rhea" id="RHEA-COMP:13308"/>
        <dbReference type="Rhea" id="RHEA-COMP:13618"/>
        <dbReference type="ChEBI" id="CHEBI:15378"/>
        <dbReference type="ChEBI" id="CHEBI:58223"/>
        <dbReference type="ChEBI" id="CHEBI:67138"/>
        <dbReference type="ChEBI" id="CHEBI:136709"/>
        <dbReference type="ChEBI" id="CHEBI:137540"/>
        <dbReference type="EC" id="2.4.1.313"/>
    </reaction>
</comment>
<evidence type="ECO:0000256" key="4">
    <source>
        <dbReference type="ARBA" id="ARBA00008661"/>
    </source>
</evidence>
<dbReference type="OMA" id="GKWAEHD"/>
<evidence type="ECO:0000256" key="8">
    <source>
        <dbReference type="ARBA" id="ARBA00022824"/>
    </source>
</evidence>
<dbReference type="Bgee" id="ENSLACG00000013209">
    <property type="expression patterns" value="Expressed in chordate pharynx and 5 other cell types or tissues"/>
</dbReference>
<evidence type="ECO:0000313" key="17">
    <source>
        <dbReference type="Proteomes" id="UP000008672"/>
    </source>
</evidence>
<evidence type="ECO:0000256" key="14">
    <source>
        <dbReference type="ARBA" id="ARBA00047667"/>
    </source>
</evidence>
<keyword evidence="5 15" id="KW-0328">Glycosyltransferase</keyword>
<evidence type="ECO:0000256" key="7">
    <source>
        <dbReference type="ARBA" id="ARBA00022692"/>
    </source>
</evidence>
<dbReference type="EC" id="2.4.1.-" evidence="15"/>
<organism evidence="16 17">
    <name type="scientific">Latimeria chalumnae</name>
    <name type="common">Coelacanth</name>
    <dbReference type="NCBI Taxonomy" id="7897"/>
    <lineage>
        <taxon>Eukaryota</taxon>
        <taxon>Metazoa</taxon>
        <taxon>Chordata</taxon>
        <taxon>Craniata</taxon>
        <taxon>Vertebrata</taxon>
        <taxon>Euteleostomi</taxon>
        <taxon>Coelacanthiformes</taxon>
        <taxon>Coelacanthidae</taxon>
        <taxon>Latimeria</taxon>
    </lineage>
</organism>
<gene>
    <name evidence="16" type="primary">B3GALNT2</name>
</gene>
<evidence type="ECO:0000256" key="13">
    <source>
        <dbReference type="ARBA" id="ARBA00023180"/>
    </source>
</evidence>
<dbReference type="Gene3D" id="3.90.550.50">
    <property type="match status" value="1"/>
</dbReference>
<evidence type="ECO:0000256" key="12">
    <source>
        <dbReference type="ARBA" id="ARBA00023136"/>
    </source>
</evidence>
<dbReference type="PANTHER" id="PTHR11214:SF219">
    <property type="entry name" value="UDP-GALNAC:BETA-1,3-N-ACETYLGALACTOSAMINYLTRANSFERASE 2"/>
    <property type="match status" value="1"/>
</dbReference>